<keyword evidence="3" id="KW-1185">Reference proteome</keyword>
<dbReference type="Proteomes" id="UP000268014">
    <property type="component" value="Unassembled WGS sequence"/>
</dbReference>
<reference evidence="4" key="1">
    <citation type="submission" date="2017-02" db="UniProtKB">
        <authorList>
            <consortium name="WormBaseParasite"/>
        </authorList>
    </citation>
    <scope>IDENTIFICATION</scope>
</reference>
<keyword evidence="1" id="KW-0472">Membrane</keyword>
<dbReference type="EMBL" id="UZAF01016510">
    <property type="protein sequence ID" value="VDO29325.1"/>
    <property type="molecule type" value="Genomic_DNA"/>
</dbReference>
<evidence type="ECO:0000256" key="1">
    <source>
        <dbReference type="SAM" id="Phobius"/>
    </source>
</evidence>
<organism evidence="4">
    <name type="scientific">Haemonchus placei</name>
    <name type="common">Barber's pole worm</name>
    <dbReference type="NCBI Taxonomy" id="6290"/>
    <lineage>
        <taxon>Eukaryota</taxon>
        <taxon>Metazoa</taxon>
        <taxon>Ecdysozoa</taxon>
        <taxon>Nematoda</taxon>
        <taxon>Chromadorea</taxon>
        <taxon>Rhabditida</taxon>
        <taxon>Rhabditina</taxon>
        <taxon>Rhabditomorpha</taxon>
        <taxon>Strongyloidea</taxon>
        <taxon>Trichostrongylidae</taxon>
        <taxon>Haemonchus</taxon>
    </lineage>
</organism>
<evidence type="ECO:0000313" key="4">
    <source>
        <dbReference type="WBParaSite" id="HPLM_0000655401-mRNA-1"/>
    </source>
</evidence>
<evidence type="ECO:0000313" key="3">
    <source>
        <dbReference type="Proteomes" id="UP000268014"/>
    </source>
</evidence>
<keyword evidence="1" id="KW-0812">Transmembrane</keyword>
<proteinExistence type="predicted"/>
<dbReference type="AlphaFoldDB" id="A0A0N4W8L3"/>
<feature type="transmembrane region" description="Helical" evidence="1">
    <location>
        <begin position="12"/>
        <end position="31"/>
    </location>
</feature>
<evidence type="ECO:0000313" key="2">
    <source>
        <dbReference type="EMBL" id="VDO29325.1"/>
    </source>
</evidence>
<sequence>MTLLLLHYRTGVAPAGGAAAAAGAGVVGLVGEHSTTPRDARNVVAILVLSPCPPSVSVVVVVVCVCSGFRRSLYYRHYDTLFCFITTH</sequence>
<protein>
    <submittedName>
        <fullName evidence="4">Secreted peptide</fullName>
    </submittedName>
</protein>
<keyword evidence="1" id="KW-1133">Transmembrane helix</keyword>
<name>A0A0N4W8L3_HAEPC</name>
<reference evidence="2 3" key="2">
    <citation type="submission" date="2018-11" db="EMBL/GenBank/DDBJ databases">
        <authorList>
            <consortium name="Pathogen Informatics"/>
        </authorList>
    </citation>
    <scope>NUCLEOTIDE SEQUENCE [LARGE SCALE GENOMIC DNA]</scope>
    <source>
        <strain evidence="2 3">MHpl1</strain>
    </source>
</reference>
<dbReference type="WBParaSite" id="HPLM_0000655401-mRNA-1">
    <property type="protein sequence ID" value="HPLM_0000655401-mRNA-1"/>
    <property type="gene ID" value="HPLM_0000655401"/>
</dbReference>
<feature type="transmembrane region" description="Helical" evidence="1">
    <location>
        <begin position="43"/>
        <end position="66"/>
    </location>
</feature>
<accession>A0A0N4W8L3</accession>
<gene>
    <name evidence="2" type="ORF">HPLM_LOCUS6546</name>
</gene>